<dbReference type="RefSeq" id="WP_118202659.1">
    <property type="nucleotide sequence ID" value="NZ_QRHP01000004.1"/>
</dbReference>
<gene>
    <name evidence="1" type="ORF">DW654_05640</name>
</gene>
<evidence type="ECO:0000313" key="2">
    <source>
        <dbReference type="Proteomes" id="UP000283701"/>
    </source>
</evidence>
<proteinExistence type="predicted"/>
<organism evidence="1 2">
    <name type="scientific">Roseburia inulinivorans</name>
    <dbReference type="NCBI Taxonomy" id="360807"/>
    <lineage>
        <taxon>Bacteria</taxon>
        <taxon>Bacillati</taxon>
        <taxon>Bacillota</taxon>
        <taxon>Clostridia</taxon>
        <taxon>Lachnospirales</taxon>
        <taxon>Lachnospiraceae</taxon>
        <taxon>Roseburia</taxon>
    </lineage>
</organism>
<accession>A0A414QXG9</accession>
<protein>
    <submittedName>
        <fullName evidence="1">Uncharacterized protein</fullName>
    </submittedName>
</protein>
<dbReference type="EMBL" id="QRHP01000004">
    <property type="protein sequence ID" value="RHF85485.1"/>
    <property type="molecule type" value="Genomic_DNA"/>
</dbReference>
<reference evidence="1 2" key="1">
    <citation type="submission" date="2018-08" db="EMBL/GenBank/DDBJ databases">
        <title>A genome reference for cultivated species of the human gut microbiota.</title>
        <authorList>
            <person name="Zou Y."/>
            <person name="Xue W."/>
            <person name="Luo G."/>
        </authorList>
    </citation>
    <scope>NUCLEOTIDE SEQUENCE [LARGE SCALE GENOMIC DNA]</scope>
    <source>
        <strain evidence="1 2">AM23-23AC</strain>
    </source>
</reference>
<sequence>MLRKKGKKVINISTIEHDDLIKMIESMEGVSVRKTVNGVQISIHKQALENSPVGICVRKKNKKGKRTEHLTPIYGTEKRELSQFRQSSAIIAKSF</sequence>
<dbReference type="AlphaFoldDB" id="A0A414QXG9"/>
<comment type="caution">
    <text evidence="1">The sequence shown here is derived from an EMBL/GenBank/DDBJ whole genome shotgun (WGS) entry which is preliminary data.</text>
</comment>
<evidence type="ECO:0000313" key="1">
    <source>
        <dbReference type="EMBL" id="RHF85485.1"/>
    </source>
</evidence>
<name>A0A414QXG9_9FIRM</name>
<dbReference type="Proteomes" id="UP000283701">
    <property type="component" value="Unassembled WGS sequence"/>
</dbReference>